<proteinExistence type="inferred from homology"/>
<keyword evidence="6 7" id="KW-0464">Manganese</keyword>
<dbReference type="Gene3D" id="3.40.50.1220">
    <property type="entry name" value="TPP-binding domain"/>
    <property type="match status" value="1"/>
</dbReference>
<organism evidence="10 11">
    <name type="scientific">Candidatus Providencia siddallii</name>
    <dbReference type="NCBI Taxonomy" id="1715285"/>
    <lineage>
        <taxon>Bacteria</taxon>
        <taxon>Pseudomonadati</taxon>
        <taxon>Pseudomonadota</taxon>
        <taxon>Gammaproteobacteria</taxon>
        <taxon>Enterobacterales</taxon>
        <taxon>Morganellaceae</taxon>
        <taxon>Providencia</taxon>
    </lineage>
</organism>
<comment type="similarity">
    <text evidence="7">Belongs to the TPP enzyme family. MenD subfamily.</text>
</comment>
<sequence>MSSYSFNISWAEVIIESLVRHEMKYICIAPGSRSTPLIIAAAKNKKLICYTHFDERGFGFFALGIAKAKKKPVGIIVTSGTAVANLYPSLIEASMTGEKIIFITADRPPELIGCGANQSIKQSNIFSSYPMQTLMLPRPTEEISAKWLVSSIDDCMNRLNYGVFHINCPFAEPLYGEIKEHDSWKKSLNNWWDSKCLWLKESYINKMYFVEDWYFWRQKKGILVIGKIDVKDSKYIIYWGKKLGWPIIGDVLSQIGQPYPCADLWLNHPLIQNMFNEVELVIQFGSNLTGKYLLNWLSNCNPKEYWIVDLMPQRLNFANHRGRKFTCSIKSWLDNNKACFNYFWCEKLFKIVQNTKKYVHNQLNEKLSEAAIAYQLPKLLPQSGQLFIGNSLILRLINAFAQLPISYPVYSNSGVKGIDGLISTMAGIQMATKKPTLGIIGDLSALYDLNSLILLRKPFAPIVLIIINNNGGQIFSMLPTPKDFKKKFFCIPQNINFKYAAKMFNLEYYIPNTWLELKSKIDHFWFNKSHTLLVELIVNDDEGVRVLKQLMKEVVLL</sequence>
<keyword evidence="3 7" id="KW-0479">Metal-binding</keyword>
<reference evidence="10" key="1">
    <citation type="submission" date="2024-04" db="EMBL/GenBank/DDBJ databases">
        <authorList>
            <person name="Manzano-Marin A."/>
            <person name="Manzano-Marin A."/>
            <person name="Alejandro Manzano Marin A."/>
        </authorList>
    </citation>
    <scope>NUCLEOTIDE SEQUENCE [LARGE SCALE GENOMIC DNA]</scope>
    <source>
        <strain evidence="10">TABTEA</strain>
    </source>
</reference>
<keyword evidence="11" id="KW-1185">Reference proteome</keyword>
<dbReference type="EC" id="2.2.1.9" evidence="7"/>
<dbReference type="Gene3D" id="3.40.50.970">
    <property type="match status" value="2"/>
</dbReference>
<dbReference type="InterPro" id="IPR004433">
    <property type="entry name" value="MenaQ_synth_MenD"/>
</dbReference>
<feature type="domain" description="Menaquinone biosynthesis protein MenD middle" evidence="9">
    <location>
        <begin position="183"/>
        <end position="388"/>
    </location>
</feature>
<evidence type="ECO:0000256" key="6">
    <source>
        <dbReference type="ARBA" id="ARBA00023211"/>
    </source>
</evidence>
<evidence type="ECO:0000256" key="1">
    <source>
        <dbReference type="ARBA" id="ARBA00022428"/>
    </source>
</evidence>
<dbReference type="EMBL" id="OZ034688">
    <property type="protein sequence ID" value="CAL1329093.1"/>
    <property type="molecule type" value="Genomic_DNA"/>
</dbReference>
<keyword evidence="2 7" id="KW-0808">Transferase</keyword>
<dbReference type="CDD" id="cd02009">
    <property type="entry name" value="TPP_SHCHC_synthase"/>
    <property type="match status" value="1"/>
</dbReference>
<evidence type="ECO:0000256" key="2">
    <source>
        <dbReference type="ARBA" id="ARBA00022679"/>
    </source>
</evidence>
<evidence type="ECO:0000259" key="8">
    <source>
        <dbReference type="Pfam" id="PF02776"/>
    </source>
</evidence>
<dbReference type="GO" id="GO:0070204">
    <property type="term" value="F:2-succinyl-5-enolpyruvyl-6-hydroxy-3-cyclohexene-1-carboxylic-acid synthase activity"/>
    <property type="evidence" value="ECO:0007669"/>
    <property type="project" value="UniProtKB-EC"/>
</dbReference>
<dbReference type="RefSeq" id="WP_341765147.1">
    <property type="nucleotide sequence ID" value="NZ_OZ034688.1"/>
</dbReference>
<comment type="pathway">
    <text evidence="7">Quinol/quinone metabolism; menaquinone biosynthesis.</text>
</comment>
<comment type="cofactor">
    <cofactor evidence="7">
        <name>thiamine diphosphate</name>
        <dbReference type="ChEBI" id="CHEBI:58937"/>
    </cofactor>
    <text evidence="7">Binds 1 thiamine pyrophosphate per subunit.</text>
</comment>
<evidence type="ECO:0000256" key="3">
    <source>
        <dbReference type="ARBA" id="ARBA00022723"/>
    </source>
</evidence>
<keyword evidence="4 7" id="KW-0460">Magnesium</keyword>
<comment type="subunit">
    <text evidence="7">Homodimer.</text>
</comment>
<gene>
    <name evidence="7 10" type="primary">menD</name>
    <name evidence="10" type="ORF">PRHACTZTBTEA_162</name>
</gene>
<dbReference type="Pfam" id="PF02776">
    <property type="entry name" value="TPP_enzyme_N"/>
    <property type="match status" value="1"/>
</dbReference>
<comment type="cofactor">
    <cofactor evidence="7">
        <name>Mg(2+)</name>
        <dbReference type="ChEBI" id="CHEBI:18420"/>
    </cofactor>
    <cofactor evidence="7">
        <name>Mn(2+)</name>
        <dbReference type="ChEBI" id="CHEBI:29035"/>
    </cofactor>
</comment>
<evidence type="ECO:0000259" key="9">
    <source>
        <dbReference type="Pfam" id="PF16582"/>
    </source>
</evidence>
<dbReference type="PIRSF" id="PIRSF004983">
    <property type="entry name" value="MenD"/>
    <property type="match status" value="1"/>
</dbReference>
<feature type="domain" description="Thiamine pyrophosphate enzyme N-terminal TPP-binding" evidence="8">
    <location>
        <begin position="11"/>
        <end position="123"/>
    </location>
</feature>
<accession>A0ABM9NNN9</accession>
<dbReference type="InterPro" id="IPR032264">
    <property type="entry name" value="MenD_middle"/>
</dbReference>
<dbReference type="NCBIfam" id="TIGR00173">
    <property type="entry name" value="menD"/>
    <property type="match status" value="1"/>
</dbReference>
<comment type="catalytic activity">
    <reaction evidence="7">
        <text>isochorismate + 2-oxoglutarate + H(+) = 5-enolpyruvoyl-6-hydroxy-2-succinyl-cyclohex-3-ene-1-carboxylate + CO2</text>
        <dbReference type="Rhea" id="RHEA:25593"/>
        <dbReference type="ChEBI" id="CHEBI:15378"/>
        <dbReference type="ChEBI" id="CHEBI:16526"/>
        <dbReference type="ChEBI" id="CHEBI:16810"/>
        <dbReference type="ChEBI" id="CHEBI:29780"/>
        <dbReference type="ChEBI" id="CHEBI:58818"/>
        <dbReference type="EC" id="2.2.1.9"/>
    </reaction>
</comment>
<keyword evidence="5 7" id="KW-0786">Thiamine pyrophosphate</keyword>
<dbReference type="SUPFAM" id="SSF52518">
    <property type="entry name" value="Thiamin diphosphate-binding fold (THDP-binding)"/>
    <property type="match status" value="2"/>
</dbReference>
<evidence type="ECO:0000256" key="4">
    <source>
        <dbReference type="ARBA" id="ARBA00022842"/>
    </source>
</evidence>
<dbReference type="Pfam" id="PF16582">
    <property type="entry name" value="TPP_enzyme_M_2"/>
    <property type="match status" value="1"/>
</dbReference>
<dbReference type="CDD" id="cd07037">
    <property type="entry name" value="TPP_PYR_MenD"/>
    <property type="match status" value="1"/>
</dbReference>
<dbReference type="PANTHER" id="PTHR42916">
    <property type="entry name" value="2-SUCCINYL-5-ENOLPYRUVYL-6-HYDROXY-3-CYCLOHEXENE-1-CARBOXYLATE SYNTHASE"/>
    <property type="match status" value="1"/>
</dbReference>
<dbReference type="InterPro" id="IPR029061">
    <property type="entry name" value="THDP-binding"/>
</dbReference>
<dbReference type="HAMAP" id="MF_01659">
    <property type="entry name" value="MenD"/>
    <property type="match status" value="1"/>
</dbReference>
<evidence type="ECO:0000313" key="11">
    <source>
        <dbReference type="Proteomes" id="UP001497533"/>
    </source>
</evidence>
<protein>
    <recommendedName>
        <fullName evidence="7">2-succinyl-5-enolpyruvyl-6-hydroxy-3-cyclohexene-1-carboxylate synthase</fullName>
        <shortName evidence="7">SEPHCHC synthase</shortName>
        <ecNumber evidence="7">2.2.1.9</ecNumber>
    </recommendedName>
    <alternativeName>
        <fullName evidence="7">Menaquinone biosynthesis protein MenD</fullName>
    </alternativeName>
</protein>
<evidence type="ECO:0000256" key="5">
    <source>
        <dbReference type="ARBA" id="ARBA00023052"/>
    </source>
</evidence>
<dbReference type="InterPro" id="IPR012001">
    <property type="entry name" value="Thiamin_PyroP_enz_TPP-bd_dom"/>
</dbReference>
<dbReference type="PANTHER" id="PTHR42916:SF1">
    <property type="entry name" value="PROTEIN PHYLLO, CHLOROPLASTIC"/>
    <property type="match status" value="1"/>
</dbReference>
<evidence type="ECO:0000313" key="10">
    <source>
        <dbReference type="EMBL" id="CAL1329093.1"/>
    </source>
</evidence>
<dbReference type="Proteomes" id="UP001497533">
    <property type="component" value="Chromosome"/>
</dbReference>
<comment type="function">
    <text evidence="7">Catalyzes the thiamine diphosphate-dependent decarboxylation of 2-oxoglutarate and the subsequent addition of the resulting succinic semialdehyde-thiamine pyrophosphate anion to isochorismate to yield 2-succinyl-5-enolpyruvyl-6-hydroxy-3-cyclohexene-1-carboxylate (SEPHCHC).</text>
</comment>
<name>A0ABM9NNN9_9GAMM</name>
<keyword evidence="1 7" id="KW-0474">Menaquinone biosynthesis</keyword>
<comment type="pathway">
    <text evidence="7">Quinol/quinone metabolism; 1,4-dihydroxy-2-naphthoate biosynthesis; 1,4-dihydroxy-2-naphthoate from chorismate: step 2/7.</text>
</comment>
<evidence type="ECO:0000256" key="7">
    <source>
        <dbReference type="HAMAP-Rule" id="MF_01659"/>
    </source>
</evidence>